<protein>
    <recommendedName>
        <fullName evidence="4">S-methyl-5'-thioadenosine phosphorylase</fullName>
        <ecNumber evidence="4">2.4.2.28</ecNumber>
    </recommendedName>
    <alternativeName>
        <fullName evidence="4">5'-methylthioadenosine phosphorylase</fullName>
        <shortName evidence="4">MTA phosphorylase</shortName>
        <shortName evidence="4">MTAP</shortName>
    </alternativeName>
</protein>
<dbReference type="PANTHER" id="PTHR42679:SF2">
    <property type="entry name" value="S-METHYL-5'-THIOADENOSINE PHOSPHORYLASE"/>
    <property type="match status" value="1"/>
</dbReference>
<sequence>MTERVLGVIGGSGVYAIEDLDDVERLDFDTPWGAPSDALVRGRLNGVRVIFLARHGVGHRLTPGAINYRANIDALKRAGASDVVSLSACGSLREDLPPGTFVLVDQFVDRTSGREKSFFGPGFVAHVSLAEPVCPGLRGALAQACRAVGVPFADRGTYVCIDGPQFSTRAESRLYRAWGCDVIGMTNMPEVRLAREAELPYASVAMVTDYDCWRETDKAVEVGDVLAVLKANAAAARRLLDRLTRDLGPVRTPSPLGIETVLDHAVITPPEARSPEMIAKLDAVAGRILRGGA</sequence>
<accession>A0A239PM46</accession>
<dbReference type="NCBIfam" id="NF006492">
    <property type="entry name" value="PRK08931.1"/>
    <property type="match status" value="1"/>
</dbReference>
<dbReference type="GO" id="GO:0019509">
    <property type="term" value="P:L-methionine salvage from methylthioadenosine"/>
    <property type="evidence" value="ECO:0007669"/>
    <property type="project" value="UniProtKB-UniRule"/>
</dbReference>
<feature type="binding site" evidence="4">
    <location>
        <begin position="87"/>
        <end position="88"/>
    </location>
    <ligand>
        <name>phosphate</name>
        <dbReference type="ChEBI" id="CHEBI:43474"/>
    </ligand>
</feature>
<keyword evidence="7" id="KW-1185">Reference proteome</keyword>
<comment type="function">
    <text evidence="4">Catalyzes the reversible phosphorylation of S-methyl-5'-thioadenosine (MTA) to adenine and 5-methylthioribose-1-phosphate. Involved in the breakdown of MTA, a major by-product of polyamine biosynthesis. Responsible for the first step in the methionine salvage pathway after MTA has been generated from S-adenosylmethionine. Has broad substrate specificity with 6-aminopurine nucleosides as preferred substrates.</text>
</comment>
<dbReference type="InterPro" id="IPR010044">
    <property type="entry name" value="MTAP"/>
</dbReference>
<evidence type="ECO:0000256" key="4">
    <source>
        <dbReference type="HAMAP-Rule" id="MF_01963"/>
    </source>
</evidence>
<dbReference type="Gene3D" id="3.40.50.1580">
    <property type="entry name" value="Nucleoside phosphorylase domain"/>
    <property type="match status" value="1"/>
</dbReference>
<dbReference type="Proteomes" id="UP000198346">
    <property type="component" value="Unassembled WGS sequence"/>
</dbReference>
<feature type="binding site" evidence="4">
    <location>
        <begin position="54"/>
        <end position="55"/>
    </location>
    <ligand>
        <name>phosphate</name>
        <dbReference type="ChEBI" id="CHEBI:43474"/>
    </ligand>
</feature>
<feature type="site" description="Important for substrate specificity" evidence="4">
    <location>
        <position position="222"/>
    </location>
</feature>
<keyword evidence="2 4" id="KW-0808">Transferase</keyword>
<dbReference type="GO" id="GO:0017061">
    <property type="term" value="F:S-methyl-5-thioadenosine phosphorylase activity"/>
    <property type="evidence" value="ECO:0007669"/>
    <property type="project" value="UniProtKB-UniRule"/>
</dbReference>
<dbReference type="GO" id="GO:0005829">
    <property type="term" value="C:cytosol"/>
    <property type="evidence" value="ECO:0007669"/>
    <property type="project" value="TreeGrafter"/>
</dbReference>
<dbReference type="PROSITE" id="PS01240">
    <property type="entry name" value="PNP_MTAP_2"/>
    <property type="match status" value="1"/>
</dbReference>
<dbReference type="PANTHER" id="PTHR42679">
    <property type="entry name" value="S-METHYL-5'-THIOADENOSINE PHOSPHORYLASE"/>
    <property type="match status" value="1"/>
</dbReference>
<comment type="pathway">
    <text evidence="4">Amino-acid biosynthesis; L-methionine biosynthesis via salvage pathway; S-methyl-5-thio-alpha-D-ribose 1-phosphate from S-methyl-5'-thioadenosine (phosphorylase route): step 1/1.</text>
</comment>
<dbReference type="InterPro" id="IPR000845">
    <property type="entry name" value="Nucleoside_phosphorylase_d"/>
</dbReference>
<dbReference type="OrthoDB" id="1523230at2"/>
<dbReference type="AlphaFoldDB" id="A0A239PM46"/>
<dbReference type="InterPro" id="IPR018099">
    <property type="entry name" value="Purine_phosphorylase-2_CS"/>
</dbReference>
<dbReference type="SUPFAM" id="SSF53167">
    <property type="entry name" value="Purine and uridine phosphorylases"/>
    <property type="match status" value="1"/>
</dbReference>
<dbReference type="GO" id="GO:0006166">
    <property type="term" value="P:purine ribonucleoside salvage"/>
    <property type="evidence" value="ECO:0007669"/>
    <property type="project" value="UniProtKB-KW"/>
</dbReference>
<dbReference type="CDD" id="cd09010">
    <property type="entry name" value="MTAP_SsMTAPII_like_MTIP"/>
    <property type="match status" value="1"/>
</dbReference>
<evidence type="ECO:0000313" key="6">
    <source>
        <dbReference type="EMBL" id="SNT68443.1"/>
    </source>
</evidence>
<dbReference type="InterPro" id="IPR035994">
    <property type="entry name" value="Nucleoside_phosphorylase_sf"/>
</dbReference>
<dbReference type="NCBIfam" id="TIGR01694">
    <property type="entry name" value="MTAP"/>
    <property type="match status" value="1"/>
</dbReference>
<organism evidence="6 7">
    <name type="scientific">Amphiplicatus metriothermophilus</name>
    <dbReference type="NCBI Taxonomy" id="1519374"/>
    <lineage>
        <taxon>Bacteria</taxon>
        <taxon>Pseudomonadati</taxon>
        <taxon>Pseudomonadota</taxon>
        <taxon>Alphaproteobacteria</taxon>
        <taxon>Parvularculales</taxon>
        <taxon>Parvularculaceae</taxon>
        <taxon>Amphiplicatus</taxon>
    </lineage>
</organism>
<dbReference type="EC" id="2.4.2.28" evidence="4"/>
<proteinExistence type="inferred from homology"/>
<name>A0A239PM46_9PROT</name>
<dbReference type="RefSeq" id="WP_089411385.1">
    <property type="nucleotide sequence ID" value="NZ_FZQA01000001.1"/>
</dbReference>
<dbReference type="HAMAP" id="MF_01963">
    <property type="entry name" value="MTAP"/>
    <property type="match status" value="1"/>
</dbReference>
<evidence type="ECO:0000259" key="5">
    <source>
        <dbReference type="Pfam" id="PF01048"/>
    </source>
</evidence>
<comment type="catalytic activity">
    <reaction evidence="4">
        <text>S-methyl-5'-thioadenosine + phosphate = 5-(methylsulfanyl)-alpha-D-ribose 1-phosphate + adenine</text>
        <dbReference type="Rhea" id="RHEA:11852"/>
        <dbReference type="ChEBI" id="CHEBI:16708"/>
        <dbReference type="ChEBI" id="CHEBI:17509"/>
        <dbReference type="ChEBI" id="CHEBI:43474"/>
        <dbReference type="ChEBI" id="CHEBI:58533"/>
        <dbReference type="EC" id="2.4.2.28"/>
    </reaction>
</comment>
<dbReference type="EMBL" id="FZQA01000001">
    <property type="protein sequence ID" value="SNT68443.1"/>
    <property type="molecule type" value="Genomic_DNA"/>
</dbReference>
<reference evidence="6 7" key="1">
    <citation type="submission" date="2017-07" db="EMBL/GenBank/DDBJ databases">
        <authorList>
            <person name="Sun Z.S."/>
            <person name="Albrecht U."/>
            <person name="Echele G."/>
            <person name="Lee C.C."/>
        </authorList>
    </citation>
    <scope>NUCLEOTIDE SEQUENCE [LARGE SCALE GENOMIC DNA]</scope>
    <source>
        <strain evidence="6 7">CGMCC 1.12710</strain>
    </source>
</reference>
<feature type="binding site" evidence="4">
    <location>
        <position position="186"/>
    </location>
    <ligand>
        <name>phosphate</name>
        <dbReference type="ChEBI" id="CHEBI:43474"/>
    </ligand>
</feature>
<dbReference type="FunFam" id="3.40.50.1580:FF:000012">
    <property type="entry name" value="Probable 6-oxopurine nucleoside phosphorylase"/>
    <property type="match status" value="1"/>
</dbReference>
<evidence type="ECO:0000256" key="1">
    <source>
        <dbReference type="ARBA" id="ARBA00022676"/>
    </source>
</evidence>
<evidence type="ECO:0000313" key="7">
    <source>
        <dbReference type="Proteomes" id="UP000198346"/>
    </source>
</evidence>
<feature type="binding site" evidence="4">
    <location>
        <begin position="209"/>
        <end position="211"/>
    </location>
    <ligand>
        <name>substrate</name>
    </ligand>
</feature>
<gene>
    <name evidence="4" type="primary">mtnP</name>
    <name evidence="6" type="ORF">SAMN06297382_0945</name>
</gene>
<evidence type="ECO:0000256" key="2">
    <source>
        <dbReference type="ARBA" id="ARBA00022679"/>
    </source>
</evidence>
<feature type="binding site" evidence="4">
    <location>
        <position position="12"/>
    </location>
    <ligand>
        <name>phosphate</name>
        <dbReference type="ChEBI" id="CHEBI:43474"/>
    </ligand>
</feature>
<evidence type="ECO:0000256" key="3">
    <source>
        <dbReference type="ARBA" id="ARBA00022726"/>
    </source>
</evidence>
<feature type="domain" description="Nucleoside phosphorylase" evidence="5">
    <location>
        <begin position="6"/>
        <end position="243"/>
    </location>
</feature>
<keyword evidence="3 4" id="KW-0660">Purine salvage</keyword>
<keyword evidence="1 4" id="KW-0328">Glycosyltransferase</keyword>
<comment type="subunit">
    <text evidence="4">Homohexamer. Dimer of a homotrimer.</text>
</comment>
<comment type="similarity">
    <text evidence="4">Belongs to the PNP/MTAP phosphorylase family. MTAP subfamily.</text>
</comment>
<dbReference type="UniPathway" id="UPA00904">
    <property type="reaction ID" value="UER00873"/>
</dbReference>
<feature type="site" description="Important for substrate specificity" evidence="4">
    <location>
        <position position="167"/>
    </location>
</feature>
<dbReference type="Pfam" id="PF01048">
    <property type="entry name" value="PNP_UDP_1"/>
    <property type="match status" value="1"/>
</dbReference>
<dbReference type="NCBIfam" id="NF006599">
    <property type="entry name" value="PRK09136.1"/>
    <property type="match status" value="1"/>
</dbReference>
<feature type="binding site" evidence="4">
    <location>
        <position position="185"/>
    </location>
    <ligand>
        <name>substrate</name>
    </ligand>
</feature>